<feature type="compositionally biased region" description="Pro residues" evidence="3">
    <location>
        <begin position="49"/>
        <end position="82"/>
    </location>
</feature>
<dbReference type="InterPro" id="IPR000716">
    <property type="entry name" value="Thyroglobulin_1"/>
</dbReference>
<evidence type="ECO:0000256" key="3">
    <source>
        <dbReference type="SAM" id="MobiDB-lite"/>
    </source>
</evidence>
<reference evidence="5" key="2">
    <citation type="submission" date="2025-08" db="UniProtKB">
        <authorList>
            <consortium name="Ensembl"/>
        </authorList>
    </citation>
    <scope>IDENTIFICATION</scope>
    <source>
        <strain evidence="5">Glennie</strain>
    </source>
</reference>
<feature type="region of interest" description="Disordered" evidence="3">
    <location>
        <begin position="122"/>
        <end position="161"/>
    </location>
</feature>
<protein>
    <recommendedName>
        <fullName evidence="4">Thyroglobulin type-1 domain-containing protein</fullName>
    </recommendedName>
</protein>
<dbReference type="InterPro" id="IPR022326">
    <property type="entry name" value="IGFBP-6"/>
</dbReference>
<evidence type="ECO:0000259" key="4">
    <source>
        <dbReference type="PROSITE" id="PS51162"/>
    </source>
</evidence>
<feature type="compositionally biased region" description="Pro residues" evidence="3">
    <location>
        <begin position="19"/>
        <end position="33"/>
    </location>
</feature>
<dbReference type="PANTHER" id="PTHR11551:SF14">
    <property type="entry name" value="INSULIN-LIKE GROWTH FACTOR-BINDING PROTEIN 6"/>
    <property type="match status" value="1"/>
</dbReference>
<evidence type="ECO:0000256" key="1">
    <source>
        <dbReference type="ARBA" id="ARBA00023157"/>
    </source>
</evidence>
<dbReference type="PROSITE" id="PS00484">
    <property type="entry name" value="THYROGLOBULIN_1_1"/>
    <property type="match status" value="1"/>
</dbReference>
<feature type="compositionally biased region" description="Pro residues" evidence="3">
    <location>
        <begin position="1"/>
        <end position="12"/>
    </location>
</feature>
<dbReference type="InParanoid" id="A0A6I8PQ79"/>
<feature type="region of interest" description="Disordered" evidence="3">
    <location>
        <begin position="1"/>
        <end position="85"/>
    </location>
</feature>
<name>A0A6I8PQ79_ORNAN</name>
<accession>A0A6I8PQ79</accession>
<dbReference type="CDD" id="cd00191">
    <property type="entry name" value="TY"/>
    <property type="match status" value="1"/>
</dbReference>
<feature type="domain" description="Thyroglobulin type-1" evidence="4">
    <location>
        <begin position="82"/>
        <end position="155"/>
    </location>
</feature>
<comment type="caution">
    <text evidence="2">Lacks conserved residue(s) required for the propagation of feature annotation.</text>
</comment>
<dbReference type="GO" id="GO:0005576">
    <property type="term" value="C:extracellular region"/>
    <property type="evidence" value="ECO:0007669"/>
    <property type="project" value="InterPro"/>
</dbReference>
<keyword evidence="1 2" id="KW-1015">Disulfide bond</keyword>
<dbReference type="Bgee" id="ENSOANG00000040336">
    <property type="expression patterns" value="Expressed in heart and 8 other cell types or tissues"/>
</dbReference>
<dbReference type="Pfam" id="PF00086">
    <property type="entry name" value="Thyroglobulin_1"/>
    <property type="match status" value="1"/>
</dbReference>
<dbReference type="SUPFAM" id="SSF57610">
    <property type="entry name" value="Thyroglobulin type-1 domain"/>
    <property type="match status" value="1"/>
</dbReference>
<evidence type="ECO:0000313" key="5">
    <source>
        <dbReference type="Ensembl" id="ENSOANP00000054585.1"/>
    </source>
</evidence>
<reference evidence="5" key="3">
    <citation type="submission" date="2025-09" db="UniProtKB">
        <authorList>
            <consortium name="Ensembl"/>
        </authorList>
    </citation>
    <scope>IDENTIFICATION</scope>
    <source>
        <strain evidence="5">Glennie</strain>
    </source>
</reference>
<sequence length="161" mass="16961">MPSPQAPDPSPLPQVSSPQPHPPPPGVKPPAPSPRCQAPSPPSKSRAPSPLPRRCPAPGPLPQFPGPPAQPPGPPLPVPPAQGPCRRHLDAVLRRLQAAVFRGGDIYIPNCDHRGHYRRRQCKSSTGQRRGPCWCVDRKGQPLPSPAGPDSPSPCPPGPSS</sequence>
<feature type="disulfide bond" evidence="2">
    <location>
        <begin position="135"/>
        <end position="155"/>
    </location>
</feature>
<dbReference type="InterPro" id="IPR036857">
    <property type="entry name" value="Thyroglobulin_1_sf"/>
</dbReference>
<dbReference type="Gene3D" id="4.10.800.10">
    <property type="entry name" value="Thyroglobulin type-1"/>
    <property type="match status" value="1"/>
</dbReference>
<dbReference type="PRINTS" id="PR01976">
    <property type="entry name" value="IGFBPFAMILY"/>
</dbReference>
<keyword evidence="6" id="KW-1185">Reference proteome</keyword>
<dbReference type="GeneTree" id="ENSGT00940000160528"/>
<dbReference type="SMART" id="SM00211">
    <property type="entry name" value="TY"/>
    <property type="match status" value="1"/>
</dbReference>
<feature type="compositionally biased region" description="Pro residues" evidence="3">
    <location>
        <begin position="143"/>
        <end position="161"/>
    </location>
</feature>
<dbReference type="PRINTS" id="PR01982">
    <property type="entry name" value="IGFBPFAMILY6"/>
</dbReference>
<evidence type="ECO:0000256" key="2">
    <source>
        <dbReference type="PROSITE-ProRule" id="PRU00500"/>
    </source>
</evidence>
<reference evidence="5 6" key="1">
    <citation type="journal article" date="2008" name="Nature">
        <title>Genome analysis of the platypus reveals unique signatures of evolution.</title>
        <authorList>
            <person name="Warren W.C."/>
            <person name="Hillier L.W."/>
            <person name="Marshall Graves J.A."/>
            <person name="Birney E."/>
            <person name="Ponting C.P."/>
            <person name="Grutzner F."/>
            <person name="Belov K."/>
            <person name="Miller W."/>
            <person name="Clarke L."/>
            <person name="Chinwalla A.T."/>
            <person name="Yang S.P."/>
            <person name="Heger A."/>
            <person name="Locke D.P."/>
            <person name="Miethke P."/>
            <person name="Waters P.D."/>
            <person name="Veyrunes F."/>
            <person name="Fulton L."/>
            <person name="Fulton B."/>
            <person name="Graves T."/>
            <person name="Wallis J."/>
            <person name="Puente X.S."/>
            <person name="Lopez-Otin C."/>
            <person name="Ordonez G.R."/>
            <person name="Eichler E.E."/>
            <person name="Chen L."/>
            <person name="Cheng Z."/>
            <person name="Deakin J.E."/>
            <person name="Alsop A."/>
            <person name="Thompson K."/>
            <person name="Kirby P."/>
            <person name="Papenfuss A.T."/>
            <person name="Wakefield M.J."/>
            <person name="Olender T."/>
            <person name="Lancet D."/>
            <person name="Huttley G.A."/>
            <person name="Smit A.F."/>
            <person name="Pask A."/>
            <person name="Temple-Smith P."/>
            <person name="Batzer M.A."/>
            <person name="Walker J.A."/>
            <person name="Konkel M.K."/>
            <person name="Harris R.S."/>
            <person name="Whittington C.M."/>
            <person name="Wong E.S."/>
            <person name="Gemmell N.J."/>
            <person name="Buschiazzo E."/>
            <person name="Vargas Jentzsch I.M."/>
            <person name="Merkel A."/>
            <person name="Schmitz J."/>
            <person name="Zemann A."/>
            <person name="Churakov G."/>
            <person name="Kriegs J.O."/>
            <person name="Brosius J."/>
            <person name="Murchison E.P."/>
            <person name="Sachidanandam R."/>
            <person name="Smith C."/>
            <person name="Hannon G.J."/>
            <person name="Tsend-Ayush E."/>
            <person name="McMillan D."/>
            <person name="Attenborough R."/>
            <person name="Rens W."/>
            <person name="Ferguson-Smith M."/>
            <person name="Lefevre C.M."/>
            <person name="Sharp J.A."/>
            <person name="Nicholas K.R."/>
            <person name="Ray D.A."/>
            <person name="Kube M."/>
            <person name="Reinhardt R."/>
            <person name="Pringle T.H."/>
            <person name="Taylor J."/>
            <person name="Jones R.C."/>
            <person name="Nixon B."/>
            <person name="Dacheux J.L."/>
            <person name="Niwa H."/>
            <person name="Sekita Y."/>
            <person name="Huang X."/>
            <person name="Stark A."/>
            <person name="Kheradpour P."/>
            <person name="Kellis M."/>
            <person name="Flicek P."/>
            <person name="Chen Y."/>
            <person name="Webber C."/>
            <person name="Hardison R."/>
            <person name="Nelson J."/>
            <person name="Hallsworth-Pepin K."/>
            <person name="Delehaunty K."/>
            <person name="Markovic C."/>
            <person name="Minx P."/>
            <person name="Feng Y."/>
            <person name="Kremitzki C."/>
            <person name="Mitreva M."/>
            <person name="Glasscock J."/>
            <person name="Wylie T."/>
            <person name="Wohldmann P."/>
            <person name="Thiru P."/>
            <person name="Nhan M.N."/>
            <person name="Pohl C.S."/>
            <person name="Smith S.M."/>
            <person name="Hou S."/>
            <person name="Nefedov M."/>
            <person name="de Jong P.J."/>
            <person name="Renfree M.B."/>
            <person name="Mardis E.R."/>
            <person name="Wilson R.K."/>
        </authorList>
    </citation>
    <scope>NUCLEOTIDE SEQUENCE [LARGE SCALE GENOMIC DNA]</scope>
    <source>
        <strain evidence="5 6">Glennie</strain>
    </source>
</reference>
<organism evidence="5 6">
    <name type="scientific">Ornithorhynchus anatinus</name>
    <name type="common">Duckbill platypus</name>
    <dbReference type="NCBI Taxonomy" id="9258"/>
    <lineage>
        <taxon>Eukaryota</taxon>
        <taxon>Metazoa</taxon>
        <taxon>Chordata</taxon>
        <taxon>Craniata</taxon>
        <taxon>Vertebrata</taxon>
        <taxon>Euteleostomi</taxon>
        <taxon>Mammalia</taxon>
        <taxon>Monotremata</taxon>
        <taxon>Ornithorhynchidae</taxon>
        <taxon>Ornithorhynchus</taxon>
    </lineage>
</organism>
<proteinExistence type="predicted"/>
<dbReference type="GO" id="GO:0005520">
    <property type="term" value="F:insulin-like growth factor binding"/>
    <property type="evidence" value="ECO:0007669"/>
    <property type="project" value="InterPro"/>
</dbReference>
<dbReference type="AlphaFoldDB" id="A0A6I8PQ79"/>
<dbReference type="Proteomes" id="UP000002279">
    <property type="component" value="Chromosome 10"/>
</dbReference>
<dbReference type="PROSITE" id="PS51162">
    <property type="entry name" value="THYROGLOBULIN_1_2"/>
    <property type="match status" value="1"/>
</dbReference>
<dbReference type="Ensembl" id="ENSOANT00000055132.1">
    <property type="protein sequence ID" value="ENSOANP00000054585.1"/>
    <property type="gene ID" value="ENSOANG00000040336.1"/>
</dbReference>
<dbReference type="InterPro" id="IPR022321">
    <property type="entry name" value="IGFBP_1-6_chordata"/>
</dbReference>
<dbReference type="OMA" id="HRAVGRC"/>
<evidence type="ECO:0000313" key="6">
    <source>
        <dbReference type="Proteomes" id="UP000002279"/>
    </source>
</evidence>
<dbReference type="PANTHER" id="PTHR11551">
    <property type="entry name" value="INSULIN-LIKE GROWTH FACTOR BINDING PROTEIN"/>
    <property type="match status" value="1"/>
</dbReference>